<dbReference type="GO" id="GO:0016787">
    <property type="term" value="F:hydrolase activity"/>
    <property type="evidence" value="ECO:0007669"/>
    <property type="project" value="UniProtKB-KW"/>
</dbReference>
<keyword evidence="6 7" id="KW-0472">Membrane</keyword>
<dbReference type="InterPro" id="IPR036938">
    <property type="entry name" value="PAP2/HPO_sf"/>
</dbReference>
<gene>
    <name evidence="9" type="primary">pgpB</name>
    <name evidence="9" type="ORF">GCM10008025_35200</name>
</gene>
<dbReference type="CDD" id="cd01610">
    <property type="entry name" value="PAP2_like"/>
    <property type="match status" value="1"/>
</dbReference>
<reference evidence="9" key="1">
    <citation type="journal article" date="2014" name="Int. J. Syst. Evol. Microbiol.">
        <title>Complete genome sequence of Corynebacterium casei LMG S-19264T (=DSM 44701T), isolated from a smear-ripened cheese.</title>
        <authorList>
            <consortium name="US DOE Joint Genome Institute (JGI-PGF)"/>
            <person name="Walter F."/>
            <person name="Albersmeier A."/>
            <person name="Kalinowski J."/>
            <person name="Ruckert C."/>
        </authorList>
    </citation>
    <scope>NUCLEOTIDE SEQUENCE</scope>
    <source>
        <strain evidence="9">CGMCC 1.12408</strain>
    </source>
</reference>
<evidence type="ECO:0000313" key="10">
    <source>
        <dbReference type="Proteomes" id="UP000613512"/>
    </source>
</evidence>
<dbReference type="SMART" id="SM00014">
    <property type="entry name" value="acidPPc"/>
    <property type="match status" value="1"/>
</dbReference>
<feature type="transmembrane region" description="Helical" evidence="7">
    <location>
        <begin position="34"/>
        <end position="55"/>
    </location>
</feature>
<reference evidence="9" key="2">
    <citation type="submission" date="2020-09" db="EMBL/GenBank/DDBJ databases">
        <authorList>
            <person name="Sun Q."/>
            <person name="Zhou Y."/>
        </authorList>
    </citation>
    <scope>NUCLEOTIDE SEQUENCE</scope>
    <source>
        <strain evidence="9">CGMCC 1.12408</strain>
    </source>
</reference>
<dbReference type="Pfam" id="PF01569">
    <property type="entry name" value="PAP2"/>
    <property type="match status" value="1"/>
</dbReference>
<evidence type="ECO:0000256" key="4">
    <source>
        <dbReference type="ARBA" id="ARBA00022801"/>
    </source>
</evidence>
<protein>
    <submittedName>
        <fullName evidence="9">Phosphatidylglycerophosphatase B</fullName>
    </submittedName>
</protein>
<dbReference type="AlphaFoldDB" id="A0A916SB38"/>
<accession>A0A916SB38</accession>
<evidence type="ECO:0000256" key="6">
    <source>
        <dbReference type="ARBA" id="ARBA00023136"/>
    </source>
</evidence>
<comment type="caution">
    <text evidence="9">The sequence shown here is derived from an EMBL/GenBank/DDBJ whole genome shotgun (WGS) entry which is preliminary data.</text>
</comment>
<evidence type="ECO:0000259" key="8">
    <source>
        <dbReference type="SMART" id="SM00014"/>
    </source>
</evidence>
<evidence type="ECO:0000256" key="5">
    <source>
        <dbReference type="ARBA" id="ARBA00022989"/>
    </source>
</evidence>
<comment type="subcellular location">
    <subcellularLocation>
        <location evidence="1">Cell membrane</location>
        <topology evidence="1">Multi-pass membrane protein</topology>
    </subcellularLocation>
</comment>
<keyword evidence="4" id="KW-0378">Hydrolase</keyword>
<dbReference type="EMBL" id="BMEY01000025">
    <property type="protein sequence ID" value="GGA89546.1"/>
    <property type="molecule type" value="Genomic_DNA"/>
</dbReference>
<dbReference type="GO" id="GO:0005886">
    <property type="term" value="C:plasma membrane"/>
    <property type="evidence" value="ECO:0007669"/>
    <property type="project" value="UniProtKB-SubCell"/>
</dbReference>
<evidence type="ECO:0000313" key="9">
    <source>
        <dbReference type="EMBL" id="GGA89546.1"/>
    </source>
</evidence>
<evidence type="ECO:0000256" key="7">
    <source>
        <dbReference type="SAM" id="Phobius"/>
    </source>
</evidence>
<feature type="transmembrane region" description="Helical" evidence="7">
    <location>
        <begin position="155"/>
        <end position="173"/>
    </location>
</feature>
<dbReference type="Proteomes" id="UP000613512">
    <property type="component" value="Unassembled WGS sequence"/>
</dbReference>
<dbReference type="Gene3D" id="1.20.144.10">
    <property type="entry name" value="Phosphatidic acid phosphatase type 2/haloperoxidase"/>
    <property type="match status" value="1"/>
</dbReference>
<keyword evidence="3 7" id="KW-0812">Transmembrane</keyword>
<dbReference type="InterPro" id="IPR000326">
    <property type="entry name" value="PAP2/HPO"/>
</dbReference>
<evidence type="ECO:0000256" key="2">
    <source>
        <dbReference type="ARBA" id="ARBA00022475"/>
    </source>
</evidence>
<feature type="transmembrane region" description="Helical" evidence="7">
    <location>
        <begin position="118"/>
        <end position="143"/>
    </location>
</feature>
<dbReference type="SUPFAM" id="SSF48317">
    <property type="entry name" value="Acid phosphatase/Vanadium-dependent haloperoxidase"/>
    <property type="match status" value="1"/>
</dbReference>
<evidence type="ECO:0000256" key="3">
    <source>
        <dbReference type="ARBA" id="ARBA00022692"/>
    </source>
</evidence>
<keyword evidence="10" id="KW-1185">Reference proteome</keyword>
<dbReference type="PANTHER" id="PTHR14969">
    <property type="entry name" value="SPHINGOSINE-1-PHOSPHATE PHOSPHOHYDROLASE"/>
    <property type="match status" value="1"/>
</dbReference>
<name>A0A916SB38_9BACI</name>
<evidence type="ECO:0000256" key="1">
    <source>
        <dbReference type="ARBA" id="ARBA00004651"/>
    </source>
</evidence>
<sequence>MRYVETMYALDCKSFHYINSYFDHKILNRFFRNITHLGGATTTIMTVLIFIVLTTGFIRQTAIASGLSLLCSHLPVALVKKLLPRKRPYLVLENSQVLENPLTDCSFPSGHTTAIFSIIIPFILLYPILGLILLPIGFSVAISRVYLGLHYPSDILVGSLLGTFTGNLFYQLLMNGLFL</sequence>
<organism evidence="9 10">
    <name type="scientific">Ornithinibacillus halotolerans</name>
    <dbReference type="NCBI Taxonomy" id="1274357"/>
    <lineage>
        <taxon>Bacteria</taxon>
        <taxon>Bacillati</taxon>
        <taxon>Bacillota</taxon>
        <taxon>Bacilli</taxon>
        <taxon>Bacillales</taxon>
        <taxon>Bacillaceae</taxon>
        <taxon>Ornithinibacillus</taxon>
    </lineage>
</organism>
<keyword evidence="5 7" id="KW-1133">Transmembrane helix</keyword>
<proteinExistence type="predicted"/>
<dbReference type="PANTHER" id="PTHR14969:SF62">
    <property type="entry name" value="DECAPRENYLPHOSPHORYL-5-PHOSPHORIBOSE PHOSPHATASE RV3807C-RELATED"/>
    <property type="match status" value="1"/>
</dbReference>
<keyword evidence="2" id="KW-1003">Cell membrane</keyword>
<feature type="domain" description="Phosphatidic acid phosphatase type 2/haloperoxidase" evidence="8">
    <location>
        <begin position="60"/>
        <end position="170"/>
    </location>
</feature>